<evidence type="ECO:0000259" key="3">
    <source>
        <dbReference type="Pfam" id="PF00561"/>
    </source>
</evidence>
<comment type="caution">
    <text evidence="4">The sequence shown here is derived from an EMBL/GenBank/DDBJ whole genome shotgun (WGS) entry which is preliminary data.</text>
</comment>
<dbReference type="RefSeq" id="WP_099613327.1">
    <property type="nucleotide sequence ID" value="NZ_KZ319368.1"/>
</dbReference>
<protein>
    <submittedName>
        <fullName evidence="4">Alpha/beta hydrolase</fullName>
    </submittedName>
</protein>
<evidence type="ECO:0000313" key="5">
    <source>
        <dbReference type="Proteomes" id="UP000231409"/>
    </source>
</evidence>
<dbReference type="GO" id="GO:0016787">
    <property type="term" value="F:hydrolase activity"/>
    <property type="evidence" value="ECO:0007669"/>
    <property type="project" value="UniProtKB-KW"/>
</dbReference>
<evidence type="ECO:0000256" key="2">
    <source>
        <dbReference type="ARBA" id="ARBA00022801"/>
    </source>
</evidence>
<name>A0A2G1UNS9_9GAMM</name>
<accession>A0A2G1UNS9</accession>
<keyword evidence="2 4" id="KW-0378">Hydrolase</keyword>
<dbReference type="GO" id="GO:0016020">
    <property type="term" value="C:membrane"/>
    <property type="evidence" value="ECO:0007669"/>
    <property type="project" value="TreeGrafter"/>
</dbReference>
<dbReference type="SUPFAM" id="SSF53474">
    <property type="entry name" value="alpha/beta-Hydrolases"/>
    <property type="match status" value="1"/>
</dbReference>
<dbReference type="Proteomes" id="UP000231409">
    <property type="component" value="Unassembled WGS sequence"/>
</dbReference>
<dbReference type="InterPro" id="IPR000073">
    <property type="entry name" value="AB_hydrolase_1"/>
</dbReference>
<reference evidence="4 5" key="1">
    <citation type="submission" date="2017-09" db="EMBL/GenBank/DDBJ databases">
        <title>The draft genome sequences of Marinobacter sp. PWS21.</title>
        <authorList>
            <person name="Cao J."/>
        </authorList>
    </citation>
    <scope>NUCLEOTIDE SEQUENCE [LARGE SCALE GENOMIC DNA]</scope>
    <source>
        <strain evidence="4 5">PWS21</strain>
    </source>
</reference>
<dbReference type="PRINTS" id="PR00111">
    <property type="entry name" value="ABHYDROLASE"/>
</dbReference>
<evidence type="ECO:0000313" key="4">
    <source>
        <dbReference type="EMBL" id="PHQ16161.1"/>
    </source>
</evidence>
<keyword evidence="5" id="KW-1185">Reference proteome</keyword>
<dbReference type="InterPro" id="IPR050266">
    <property type="entry name" value="AB_hydrolase_sf"/>
</dbReference>
<dbReference type="Pfam" id="PF00561">
    <property type="entry name" value="Abhydrolase_1"/>
    <property type="match status" value="1"/>
</dbReference>
<feature type="domain" description="AB hydrolase-1" evidence="3">
    <location>
        <begin position="42"/>
        <end position="152"/>
    </location>
</feature>
<dbReference type="EMBL" id="NTFH01000004">
    <property type="protein sequence ID" value="PHQ16161.1"/>
    <property type="molecule type" value="Genomic_DNA"/>
</dbReference>
<dbReference type="PANTHER" id="PTHR43798:SF14">
    <property type="entry name" value="SERINE HYDROLASE-LIKE PROTEIN DDB_G0286239"/>
    <property type="match status" value="1"/>
</dbReference>
<organism evidence="4 5">
    <name type="scientific">Marinobacter profundi</name>
    <dbReference type="NCBI Taxonomy" id="2666256"/>
    <lineage>
        <taxon>Bacteria</taxon>
        <taxon>Pseudomonadati</taxon>
        <taxon>Pseudomonadota</taxon>
        <taxon>Gammaproteobacteria</taxon>
        <taxon>Pseudomonadales</taxon>
        <taxon>Marinobacteraceae</taxon>
        <taxon>Marinobacter</taxon>
    </lineage>
</organism>
<gene>
    <name evidence="4" type="ORF">CLH61_03455</name>
</gene>
<proteinExistence type="inferred from homology"/>
<comment type="similarity">
    <text evidence="1">Belongs to the AB hydrolase superfamily.</text>
</comment>
<evidence type="ECO:0000256" key="1">
    <source>
        <dbReference type="ARBA" id="ARBA00008645"/>
    </source>
</evidence>
<dbReference type="PANTHER" id="PTHR43798">
    <property type="entry name" value="MONOACYLGLYCEROL LIPASE"/>
    <property type="match status" value="1"/>
</dbReference>
<dbReference type="AlphaFoldDB" id="A0A2G1UNS9"/>
<sequence length="301" mass="32997">MNDPAVMIARDPLGCHEVRWPLRHLTLAGEHWPASQPQGERPPIVALHGWLDNCRSFARLAPELTDLGDVYAVDLAGHGHSDHRPPGQGYPLMEYVADLAELLDSHFSGPVDLVSHSLGGIVSILFAAAFPEKVRKVAMIDSLGPISKPPEELVDQLRRSIRKRLSGSGHPAVYPDHESAARVRAQGMIPLSHEAAMLLISRSMKAVDGGFAWRTDARLRHPSMLMMDEQQVLAALARVAPPVLFVEARNGLLSRRPQWDARIRAIASLTHVEVPGSHHCHLEGDISPVVAAIRKFLTDGK</sequence>
<dbReference type="Gene3D" id="3.40.50.1820">
    <property type="entry name" value="alpha/beta hydrolase"/>
    <property type="match status" value="1"/>
</dbReference>
<dbReference type="InterPro" id="IPR029058">
    <property type="entry name" value="AB_hydrolase_fold"/>
</dbReference>